<feature type="domain" description="Dihydrodipicolinate reductase C-terminal" evidence="1">
    <location>
        <begin position="24"/>
        <end position="109"/>
    </location>
</feature>
<dbReference type="Proteomes" id="UP000323011">
    <property type="component" value="Unassembled WGS sequence"/>
</dbReference>
<evidence type="ECO:0000313" key="2">
    <source>
        <dbReference type="EMBL" id="KAA0145798.1"/>
    </source>
</evidence>
<evidence type="ECO:0000259" key="1">
    <source>
        <dbReference type="Pfam" id="PF05173"/>
    </source>
</evidence>
<dbReference type="GO" id="GO:0008839">
    <property type="term" value="F:4-hydroxy-tetrahydrodipicolinate reductase"/>
    <property type="evidence" value="ECO:0007669"/>
    <property type="project" value="InterPro"/>
</dbReference>
<dbReference type="InterPro" id="IPR022663">
    <property type="entry name" value="DapB_C"/>
</dbReference>
<dbReference type="InterPro" id="IPR022664">
    <property type="entry name" value="DapB_N_CS"/>
</dbReference>
<dbReference type="AlphaFoldDB" id="A0A5A8BYT3"/>
<organism evidence="2 3">
    <name type="scientific">Cafeteria roenbergensis</name>
    <name type="common">Marine flagellate</name>
    <dbReference type="NCBI Taxonomy" id="33653"/>
    <lineage>
        <taxon>Eukaryota</taxon>
        <taxon>Sar</taxon>
        <taxon>Stramenopiles</taxon>
        <taxon>Bigyra</taxon>
        <taxon>Opalozoa</taxon>
        <taxon>Bicosoecida</taxon>
        <taxon>Cafeteriaceae</taxon>
        <taxon>Cafeteria</taxon>
    </lineage>
</organism>
<dbReference type="PROSITE" id="PS01298">
    <property type="entry name" value="DAPB"/>
    <property type="match status" value="1"/>
</dbReference>
<comment type="caution">
    <text evidence="2">The sequence shown here is derived from an EMBL/GenBank/DDBJ whole genome shotgun (WGS) entry which is preliminary data.</text>
</comment>
<sequence>MLTWACFASSLTRSPCWWRNFSLGVNLLCRIAGEVATALGEGFDIEVVEAHHNRKVDAPSGTALGLARAIAGALDRDVAKDLRGGAQSGQVAGEKGGGWYTMDDVLFGGRASV</sequence>
<name>A0A5A8BYT3_CAFRO</name>
<gene>
    <name evidence="2" type="ORF">FNF29_08389</name>
</gene>
<evidence type="ECO:0000313" key="3">
    <source>
        <dbReference type="Proteomes" id="UP000323011"/>
    </source>
</evidence>
<dbReference type="Gene3D" id="3.30.360.10">
    <property type="entry name" value="Dihydrodipicolinate Reductase, domain 2"/>
    <property type="match status" value="1"/>
</dbReference>
<dbReference type="GO" id="GO:0009089">
    <property type="term" value="P:lysine biosynthetic process via diaminopimelate"/>
    <property type="evidence" value="ECO:0007669"/>
    <property type="project" value="InterPro"/>
</dbReference>
<dbReference type="Pfam" id="PF05173">
    <property type="entry name" value="DapB_C"/>
    <property type="match status" value="1"/>
</dbReference>
<reference evidence="2 3" key="1">
    <citation type="submission" date="2019-07" db="EMBL/GenBank/DDBJ databases">
        <title>Genomes of Cafeteria roenbergensis.</title>
        <authorList>
            <person name="Fischer M.G."/>
            <person name="Hackl T."/>
            <person name="Roman M."/>
        </authorList>
    </citation>
    <scope>NUCLEOTIDE SEQUENCE [LARGE SCALE GENOMIC DNA]</scope>
    <source>
        <strain evidence="2 3">BVI</strain>
    </source>
</reference>
<protein>
    <recommendedName>
        <fullName evidence="1">Dihydrodipicolinate reductase C-terminal domain-containing protein</fullName>
    </recommendedName>
</protein>
<proteinExistence type="predicted"/>
<keyword evidence="3" id="KW-1185">Reference proteome</keyword>
<dbReference type="SUPFAM" id="SSF55347">
    <property type="entry name" value="Glyceraldehyde-3-phosphate dehydrogenase-like, C-terminal domain"/>
    <property type="match status" value="1"/>
</dbReference>
<accession>A0A5A8BYT3</accession>
<dbReference type="EMBL" id="VLTN01000127">
    <property type="protein sequence ID" value="KAA0145798.1"/>
    <property type="molecule type" value="Genomic_DNA"/>
</dbReference>